<accession>A0A7R9BPN7</accession>
<dbReference type="Proteomes" id="UP000678499">
    <property type="component" value="Unassembled WGS sequence"/>
</dbReference>
<sequence>MFSFVLSPGKKKVSLRWPTSIAVNPLDNSLIFVDEESVLQLSQDAQITTVLGNVFKCQGQHDASVGRRSPGPVTAVTVDSRGNLYVAGKSATGDTFLLELDTAGATRNLLSQESAACSCDDVPKKNVTCSHSTRCAVRRFERRSQRKPLSIQLNHIFQPLTNPEIFGFLTPRRGNLHVLVADESGDFWIPYAPTRELYVFNRYGLHIATKDIITGKIQYTFLYSVNTSFGKLNKVTDASGNKVSFIRDYRNEVTTIELTDGHKYQVQVSRRGLLERLSCPENREYRFEYKADHDSGLLVSKTVAEAGSTSHVYDYDESGKLVGVTTPTGRRLELAAFIQPGEKPYVVCNIDGDEFTIRIERNASRGVFDDASKTYGTSLGFILLNPIPKSLLFFFFFGHRRLVTPPCPAGGDLSFLSRCFLSGRRMDSDLEGGVLCDVKSWVSRYANGSFVLQHSTDVSLRGRAAADHPVLKSSQSVEAQVFPLPQNQTVTFGTVDNEVSSVWNIDVEQSEEPWRIRRLLKINGSTTLTTEYDRSRLMETLYDPADEVVFSVQYNGSGRPTEWIPRGQKPVGKDWEASSSRQGAGLPLLLHHDSLGRLVGWRWITIGRRLSRDSRGRIVEVVGSDGQAVRYDYKDSKEAWGFQPVAVTTPSGRKYTYSYDARGGLDAIYTPNRGKHKFLLEPTIGTFKFSYFPPGSDDPYLTYLDEEGRVHLTALPGNGGKVLYEYGKAQRLQNVLYGGGSVSYRYVDGIVDGIEQASRHFTSQITFRSLGALPKEIKTDFNSRSGLADSKFQYSWGSDLRLRRIDGRIGGKRLRDIRIEYDRQTGQVKKFGPFMRTRSEWNVGAVTDGVATFVKTFDAYHRVSSSALTIGGVLVFREDFAYDSVGRVESSRVESRSLGGAEATFTQTLNFTYDADGQLTQVESQEPWKFTYDANGNLMSLQLKQTDIAMQTRDDRLTKFGQGTYRYDERGFVVQNAAEAQFSYDGRGLLMSAQRPDRFFVEYEYDHLHRLVLRRDHLGNVTQLFYASPQKPRLVTHVFHPKENRLTSLFYDESDNVVLVEMEEEKFYVATDACGTPVKVFDARGAVLREMIRGPYGKIMWDSNQRLQIPVDFCGGILEPLTEIVHMSEGRVYDPVIGQWMTPDWQAVTTRVARPHLLHLYRFNGNDPINYRRQMGKPEDRFGWMERLGYSPQSLNPQLFFADSLLTSSIPSSSSFYEFFNLYFPTSASVRSRSFLASATNARVAPRSGLLFRAREFSLDAASVASSTPESAIGSAFQAPEDWSPRVSSSDGPLGAGVVMSRTPGRALVRAANAAGAQLAAVFAGVLNNSELLDLHLPAPTTHKERFFFAKPDAGSLSEDQAALRSRAGKAVNVTTSPGGGKVYDVVIETESTELHIRYGDTGDKLRHKLLRQLRKDTGDAAWRREKDAAERGLRGATAWAPSDLTELRDVGFASDFEFAYFHDAATYPLLADDVINASFQRRRRRGGKSARR</sequence>
<evidence type="ECO:0000259" key="4">
    <source>
        <dbReference type="Pfam" id="PF15636"/>
    </source>
</evidence>
<reference evidence="7" key="1">
    <citation type="submission" date="2020-11" db="EMBL/GenBank/DDBJ databases">
        <authorList>
            <person name="Tran Van P."/>
        </authorList>
    </citation>
    <scope>NUCLEOTIDE SEQUENCE</scope>
</reference>
<evidence type="ECO:0000313" key="7">
    <source>
        <dbReference type="EMBL" id="CAD7278976.1"/>
    </source>
</evidence>
<evidence type="ECO:0008006" key="9">
    <source>
        <dbReference type="Google" id="ProtNLM"/>
    </source>
</evidence>
<feature type="domain" description="Teneurin NHL" evidence="5">
    <location>
        <begin position="11"/>
        <end position="122"/>
    </location>
</feature>
<keyword evidence="1" id="KW-0245">EGF-like domain</keyword>
<dbReference type="Pfam" id="PF25023">
    <property type="entry name" value="TEN_YD-shell"/>
    <property type="match status" value="1"/>
</dbReference>
<evidence type="ECO:0000313" key="8">
    <source>
        <dbReference type="Proteomes" id="UP000678499"/>
    </source>
</evidence>
<dbReference type="Gene3D" id="2.180.10.10">
    <property type="entry name" value="RHS repeat-associated core"/>
    <property type="match status" value="2"/>
</dbReference>
<dbReference type="InterPro" id="IPR051216">
    <property type="entry name" value="Teneurin"/>
</dbReference>
<feature type="domain" description="Teneurin-like YD-shell" evidence="6">
    <location>
        <begin position="188"/>
        <end position="1169"/>
    </location>
</feature>
<dbReference type="InterPro" id="IPR028916">
    <property type="entry name" value="Tox-GHH_dom"/>
</dbReference>
<gene>
    <name evidence="7" type="ORF">NMOB1V02_LOCUS6665</name>
</gene>
<name>A0A7R9BPN7_9CRUS</name>
<dbReference type="EMBL" id="CAJPEX010001427">
    <property type="protein sequence ID" value="CAG0919128.1"/>
    <property type="molecule type" value="Genomic_DNA"/>
</dbReference>
<dbReference type="Pfam" id="PF25021">
    <property type="entry name" value="TEN_NHL"/>
    <property type="match status" value="1"/>
</dbReference>
<dbReference type="InterPro" id="IPR056823">
    <property type="entry name" value="TEN-like_YD-shell"/>
</dbReference>
<dbReference type="GO" id="GO:0008045">
    <property type="term" value="P:motor neuron axon guidance"/>
    <property type="evidence" value="ECO:0007669"/>
    <property type="project" value="TreeGrafter"/>
</dbReference>
<proteinExistence type="predicted"/>
<evidence type="ECO:0000256" key="3">
    <source>
        <dbReference type="ARBA" id="ARBA00023157"/>
    </source>
</evidence>
<dbReference type="Pfam" id="PF15636">
    <property type="entry name" value="Tox-GHH"/>
    <property type="match status" value="1"/>
</dbReference>
<protein>
    <recommendedName>
        <fullName evidence="9">Tox-GHH domain-containing protein</fullName>
    </recommendedName>
</protein>
<dbReference type="PANTHER" id="PTHR11219:SF69">
    <property type="entry name" value="TENEURIN-A"/>
    <property type="match status" value="1"/>
</dbReference>
<evidence type="ECO:0000256" key="1">
    <source>
        <dbReference type="ARBA" id="ARBA00022536"/>
    </source>
</evidence>
<dbReference type="InterPro" id="IPR006530">
    <property type="entry name" value="YD"/>
</dbReference>
<evidence type="ECO:0000259" key="5">
    <source>
        <dbReference type="Pfam" id="PF25021"/>
    </source>
</evidence>
<dbReference type="EMBL" id="OA883464">
    <property type="protein sequence ID" value="CAD7278976.1"/>
    <property type="molecule type" value="Genomic_DNA"/>
</dbReference>
<dbReference type="NCBIfam" id="TIGR01643">
    <property type="entry name" value="YD_repeat_2x"/>
    <property type="match status" value="3"/>
</dbReference>
<keyword evidence="2" id="KW-0677">Repeat</keyword>
<evidence type="ECO:0000259" key="6">
    <source>
        <dbReference type="Pfam" id="PF25023"/>
    </source>
</evidence>
<dbReference type="PANTHER" id="PTHR11219">
    <property type="entry name" value="TENEURIN AND N-ACETYLGLUCOSAMINE-1-PHOSPHODIESTER ALPHA-N-ACETYLGLUCOSAMINIDASE"/>
    <property type="match status" value="1"/>
</dbReference>
<evidence type="ECO:0000256" key="2">
    <source>
        <dbReference type="ARBA" id="ARBA00022737"/>
    </source>
</evidence>
<dbReference type="InterPro" id="IPR056822">
    <property type="entry name" value="TEN_NHL"/>
</dbReference>
<organism evidence="7">
    <name type="scientific">Notodromas monacha</name>
    <dbReference type="NCBI Taxonomy" id="399045"/>
    <lineage>
        <taxon>Eukaryota</taxon>
        <taxon>Metazoa</taxon>
        <taxon>Ecdysozoa</taxon>
        <taxon>Arthropoda</taxon>
        <taxon>Crustacea</taxon>
        <taxon>Oligostraca</taxon>
        <taxon>Ostracoda</taxon>
        <taxon>Podocopa</taxon>
        <taxon>Podocopida</taxon>
        <taxon>Cypridocopina</taxon>
        <taxon>Cypridoidea</taxon>
        <taxon>Cyprididae</taxon>
        <taxon>Notodromas</taxon>
    </lineage>
</organism>
<keyword evidence="8" id="KW-1185">Reference proteome</keyword>
<keyword evidence="3" id="KW-1015">Disulfide bond</keyword>
<dbReference type="OrthoDB" id="442731at2759"/>
<feature type="domain" description="Tox-GHH" evidence="4">
    <location>
        <begin position="1407"/>
        <end position="1482"/>
    </location>
</feature>
<dbReference type="SUPFAM" id="SSF101898">
    <property type="entry name" value="NHL repeat"/>
    <property type="match status" value="1"/>
</dbReference>